<dbReference type="PROSITE" id="PS50943">
    <property type="entry name" value="HTH_CROC1"/>
    <property type="match status" value="1"/>
</dbReference>
<dbReference type="PANTHER" id="PTHR46558:SF14">
    <property type="entry name" value="HTH-TYPE TRANSCRIPTIONAL REGULATOR ANSR"/>
    <property type="match status" value="1"/>
</dbReference>
<evidence type="ECO:0000259" key="2">
    <source>
        <dbReference type="PROSITE" id="PS50943"/>
    </source>
</evidence>
<dbReference type="Pfam" id="PF01381">
    <property type="entry name" value="HTH_3"/>
    <property type="match status" value="1"/>
</dbReference>
<dbReference type="RefSeq" id="WP_187333528.1">
    <property type="nucleotide sequence ID" value="NZ_CP060490.1"/>
</dbReference>
<dbReference type="PANTHER" id="PTHR46558">
    <property type="entry name" value="TRACRIPTIONAL REGULATORY PROTEIN-RELATED-RELATED"/>
    <property type="match status" value="1"/>
</dbReference>
<dbReference type="SMART" id="SM00530">
    <property type="entry name" value="HTH_XRE"/>
    <property type="match status" value="1"/>
</dbReference>
<dbReference type="SUPFAM" id="SSF47413">
    <property type="entry name" value="lambda repressor-like DNA-binding domains"/>
    <property type="match status" value="1"/>
</dbReference>
<name>A0A7G9B628_9FIRM</name>
<dbReference type="InterPro" id="IPR010982">
    <property type="entry name" value="Lambda_DNA-bd_dom_sf"/>
</dbReference>
<dbReference type="EMBL" id="CP060490">
    <property type="protein sequence ID" value="QNL45009.1"/>
    <property type="molecule type" value="Genomic_DNA"/>
</dbReference>
<evidence type="ECO:0000256" key="1">
    <source>
        <dbReference type="ARBA" id="ARBA00023125"/>
    </source>
</evidence>
<evidence type="ECO:0000313" key="4">
    <source>
        <dbReference type="Proteomes" id="UP000515960"/>
    </source>
</evidence>
<dbReference type="KEGG" id="ohi:H8790_02925"/>
<reference evidence="3 4" key="1">
    <citation type="submission" date="2020-08" db="EMBL/GenBank/DDBJ databases">
        <authorList>
            <person name="Liu C."/>
            <person name="Sun Q."/>
        </authorList>
    </citation>
    <scope>NUCLEOTIDE SEQUENCE [LARGE SCALE GENOMIC DNA]</scope>
    <source>
        <strain evidence="3 4">NSJ-62</strain>
    </source>
</reference>
<feature type="domain" description="HTH cro/C1-type" evidence="2">
    <location>
        <begin position="9"/>
        <end position="63"/>
    </location>
</feature>
<keyword evidence="1" id="KW-0238">DNA-binding</keyword>
<evidence type="ECO:0000313" key="3">
    <source>
        <dbReference type="EMBL" id="QNL45009.1"/>
    </source>
</evidence>
<dbReference type="InterPro" id="IPR001387">
    <property type="entry name" value="Cro/C1-type_HTH"/>
</dbReference>
<dbReference type="AlphaFoldDB" id="A0A7G9B628"/>
<dbReference type="GO" id="GO:0003677">
    <property type="term" value="F:DNA binding"/>
    <property type="evidence" value="ECO:0007669"/>
    <property type="project" value="UniProtKB-KW"/>
</dbReference>
<sequence>MRDVLATRLRRCRAEAGLTQGQVAIYCDITEKTYQNYELMTREPKLDILVRIAEYYQVSLDYLVGRTDRKEVCR</sequence>
<dbReference type="CDD" id="cd00093">
    <property type="entry name" value="HTH_XRE"/>
    <property type="match status" value="1"/>
</dbReference>
<proteinExistence type="predicted"/>
<keyword evidence="4" id="KW-1185">Reference proteome</keyword>
<accession>A0A7G9B628</accession>
<dbReference type="Proteomes" id="UP000515960">
    <property type="component" value="Chromosome"/>
</dbReference>
<dbReference type="Gene3D" id="1.10.260.40">
    <property type="entry name" value="lambda repressor-like DNA-binding domains"/>
    <property type="match status" value="1"/>
</dbReference>
<gene>
    <name evidence="3" type="ORF">H8790_02925</name>
</gene>
<organism evidence="3 4">
    <name type="scientific">Oscillibacter hominis</name>
    <dbReference type="NCBI Taxonomy" id="2763056"/>
    <lineage>
        <taxon>Bacteria</taxon>
        <taxon>Bacillati</taxon>
        <taxon>Bacillota</taxon>
        <taxon>Clostridia</taxon>
        <taxon>Eubacteriales</taxon>
        <taxon>Oscillospiraceae</taxon>
        <taxon>Oscillibacter</taxon>
    </lineage>
</organism>
<protein>
    <submittedName>
        <fullName evidence="3">Helix-turn-helix transcriptional regulator</fullName>
    </submittedName>
</protein>